<reference evidence="2" key="1">
    <citation type="journal article" date="2019" name="Int. J. Syst. Evol. Microbiol.">
        <title>The Global Catalogue of Microorganisms (GCM) 10K type strain sequencing project: providing services to taxonomists for standard genome sequencing and annotation.</title>
        <authorList>
            <consortium name="The Broad Institute Genomics Platform"/>
            <consortium name="The Broad Institute Genome Sequencing Center for Infectious Disease"/>
            <person name="Wu L."/>
            <person name="Ma J."/>
        </authorList>
    </citation>
    <scope>NUCLEOTIDE SEQUENCE [LARGE SCALE GENOMIC DNA]</scope>
    <source>
        <strain evidence="2">LMG 29247</strain>
    </source>
</reference>
<dbReference type="EMBL" id="JBHUEJ010000038">
    <property type="protein sequence ID" value="MFD1712338.1"/>
    <property type="molecule type" value="Genomic_DNA"/>
</dbReference>
<keyword evidence="2" id="KW-1185">Reference proteome</keyword>
<dbReference type="Proteomes" id="UP001597304">
    <property type="component" value="Unassembled WGS sequence"/>
</dbReference>
<evidence type="ECO:0000313" key="2">
    <source>
        <dbReference type="Proteomes" id="UP001597304"/>
    </source>
</evidence>
<evidence type="ECO:0000313" key="1">
    <source>
        <dbReference type="EMBL" id="MFD1712338.1"/>
    </source>
</evidence>
<gene>
    <name evidence="1" type="ORF">ACFSF0_17195</name>
</gene>
<name>A0ABW4KXX2_9BURK</name>
<protein>
    <submittedName>
        <fullName evidence="1">Uncharacterized protein</fullName>
    </submittedName>
</protein>
<accession>A0ABW4KXX2</accession>
<sequence>MGKKQAPEGADKLFKGANLPQSGYVKSLRWPFTGQTGIINSMQTLSDPFLRARAHGTSAAQVGAGLRAWTHFTTAGAWMPQGARLAAALR</sequence>
<comment type="caution">
    <text evidence="1">The sequence shown here is derived from an EMBL/GenBank/DDBJ whole genome shotgun (WGS) entry which is preliminary data.</text>
</comment>
<proteinExistence type="predicted"/>
<organism evidence="1 2">
    <name type="scientific">Ottowia flava</name>
    <dbReference type="NCBI Taxonomy" id="2675430"/>
    <lineage>
        <taxon>Bacteria</taxon>
        <taxon>Pseudomonadati</taxon>
        <taxon>Pseudomonadota</taxon>
        <taxon>Betaproteobacteria</taxon>
        <taxon>Burkholderiales</taxon>
        <taxon>Comamonadaceae</taxon>
        <taxon>Ottowia</taxon>
    </lineage>
</organism>
<dbReference type="RefSeq" id="WP_147915058.1">
    <property type="nucleotide sequence ID" value="NZ_JBHUEJ010000038.1"/>
</dbReference>